<protein>
    <submittedName>
        <fullName evidence="1">Putative partitioning protein ParA</fullName>
    </submittedName>
</protein>
<proteinExistence type="predicted"/>
<dbReference type="AlphaFoldDB" id="V9QG83"/>
<reference evidence="1" key="1">
    <citation type="submission" date="2013-09" db="EMBL/GenBank/DDBJ databases">
        <title>Complete nucleotide sequence of Streptomyces linear plasmid pFP12.</title>
        <authorList>
            <person name="Chen Z."/>
            <person name="Fang P."/>
            <person name="Qin Z."/>
        </authorList>
    </citation>
    <scope>NUCLEOTIDE SEQUENCE</scope>
    <source>
        <strain evidence="1">F11</strain>
        <plasmid evidence="1">pFP12</plasmid>
    </source>
</reference>
<evidence type="ECO:0000313" key="1">
    <source>
        <dbReference type="EMBL" id="AHC28172.1"/>
    </source>
</evidence>
<dbReference type="CDD" id="cd02042">
    <property type="entry name" value="ParAB_family"/>
    <property type="match status" value="1"/>
</dbReference>
<name>V9QG83_9ACTN</name>
<dbReference type="PANTHER" id="PTHR13696:SF96">
    <property type="entry name" value="COBQ_COBB_MIND_PARA NUCLEOTIDE BINDING DOMAIN-CONTAINING PROTEIN"/>
    <property type="match status" value="1"/>
</dbReference>
<organism evidence="1">
    <name type="scientific">Streptomyces sp. F11</name>
    <dbReference type="NCBI Taxonomy" id="319318"/>
    <lineage>
        <taxon>Bacteria</taxon>
        <taxon>Bacillati</taxon>
        <taxon>Actinomycetota</taxon>
        <taxon>Actinomycetes</taxon>
        <taxon>Kitasatosporales</taxon>
        <taxon>Streptomycetaceae</taxon>
        <taxon>Streptomyces</taxon>
    </lineage>
</organism>
<dbReference type="EMBL" id="KF652072">
    <property type="protein sequence ID" value="AHC28172.1"/>
    <property type="molecule type" value="Genomic_DNA"/>
</dbReference>
<keyword evidence="1" id="KW-0614">Plasmid</keyword>
<dbReference type="PANTHER" id="PTHR13696">
    <property type="entry name" value="P-LOOP CONTAINING NUCLEOSIDE TRIPHOSPHATE HYDROLASE"/>
    <property type="match status" value="1"/>
</dbReference>
<accession>V9QG83</accession>
<dbReference type="Gene3D" id="3.40.50.300">
    <property type="entry name" value="P-loop containing nucleotide triphosphate hydrolases"/>
    <property type="match status" value="1"/>
</dbReference>
<geneLocation type="plasmid" evidence="1">
    <name>pFP12</name>
</geneLocation>
<sequence length="236" mass="25842">MGGGGPVAEAEVDVFGMLKGGVGKTRIAMLAALWLATVEDEDVHLVDADSVSQTSNDWRKDYELENPGKKFPVQVTRHPFDDLDEHVAALRSKHDRVIVDVGGGNAGIFTAALVYARRLVVPIGADPSEVRRLRSTWRAAQTAAGDSEVGGFDAWVLLSRTDHGTTLPREYRDMLTSGKDPKSGRDLPVYPLLTAEMRKRVAYQRAYPIVPTRAEFHDVPAVLREIGILPNEKGSQ</sequence>
<gene>
    <name evidence="1" type="primary">parA</name>
    <name evidence="1" type="ORF">pFP12.29c</name>
</gene>
<dbReference type="InterPro" id="IPR027417">
    <property type="entry name" value="P-loop_NTPase"/>
</dbReference>
<dbReference type="InterPro" id="IPR050678">
    <property type="entry name" value="DNA_Partitioning_ATPase"/>
</dbReference>
<dbReference type="SUPFAM" id="SSF52540">
    <property type="entry name" value="P-loop containing nucleoside triphosphate hydrolases"/>
    <property type="match status" value="1"/>
</dbReference>